<feature type="non-terminal residue" evidence="4">
    <location>
        <position position="1"/>
    </location>
</feature>
<evidence type="ECO:0000313" key="4">
    <source>
        <dbReference type="EMBL" id="JAS19082.1"/>
    </source>
</evidence>
<feature type="region of interest" description="Disordered" evidence="1">
    <location>
        <begin position="432"/>
        <end position="470"/>
    </location>
</feature>
<proteinExistence type="predicted"/>
<gene>
    <name evidence="4" type="ORF">g.31644</name>
    <name evidence="5" type="ORF">g.31646</name>
    <name evidence="3" type="ORF">g.31648</name>
</gene>
<feature type="region of interest" description="Disordered" evidence="1">
    <location>
        <begin position="153"/>
        <end position="184"/>
    </location>
</feature>
<evidence type="ECO:0000313" key="3">
    <source>
        <dbReference type="EMBL" id="JAS06639.1"/>
    </source>
</evidence>
<feature type="compositionally biased region" description="Basic and acidic residues" evidence="1">
    <location>
        <begin position="460"/>
        <end position="470"/>
    </location>
</feature>
<reference evidence="4" key="1">
    <citation type="submission" date="2015-12" db="EMBL/GenBank/DDBJ databases">
        <title>De novo transcriptome assembly of four potential Pierce s Disease insect vectors from Arizona vineyards.</title>
        <authorList>
            <person name="Tassone E.E."/>
        </authorList>
    </citation>
    <scope>NUCLEOTIDE SEQUENCE</scope>
</reference>
<feature type="region of interest" description="Disordered" evidence="1">
    <location>
        <begin position="984"/>
        <end position="1005"/>
    </location>
</feature>
<accession>A0A1B6D056</accession>
<feature type="region of interest" description="Disordered" evidence="1">
    <location>
        <begin position="529"/>
        <end position="555"/>
    </location>
</feature>
<dbReference type="EMBL" id="GEDC01008716">
    <property type="protein sequence ID" value="JAS28582.1"/>
    <property type="molecule type" value="Transcribed_RNA"/>
</dbReference>
<evidence type="ECO:0000256" key="1">
    <source>
        <dbReference type="SAM" id="MobiDB-lite"/>
    </source>
</evidence>
<feature type="compositionally biased region" description="Polar residues" evidence="1">
    <location>
        <begin position="449"/>
        <end position="459"/>
    </location>
</feature>
<dbReference type="EMBL" id="GEDC01030659">
    <property type="protein sequence ID" value="JAS06639.1"/>
    <property type="molecule type" value="Transcribed_RNA"/>
</dbReference>
<dbReference type="InterPro" id="IPR022189">
    <property type="entry name" value="SMTN"/>
</dbReference>
<feature type="compositionally biased region" description="Basic residues" evidence="1">
    <location>
        <begin position="165"/>
        <end position="178"/>
    </location>
</feature>
<sequence length="1318" mass="149891">SSQMYLISSSCFCVEVDIKYIWDEKQLRDLLEACSDYEDRRQIRARLRTVMAEHKACADVVAVTRQDHSSSTLCQGECALMLPSSLMRSHSSQNSCLDDSGTESGEDFRLLSPEILAEVQRALTRLEGALPNLDPVRRESLIQLVNRLQSCLKLQPSQPPPPHPPPRRFAKRLSRQNRHTVGVSKEELEDARKWLQEAGLGIIDTSVLDLAQFQDKTSSRSLTSLSAHHIPASSKNFHPVTFNPNCNKYLVDGNIEISQETANQIPIVEQEYSKPKLHRSSVDHINEPMPLSASLSFNEDQQQDRKIMKGDSGSSLLEYDPSLALFTPAQSVQIAVHKAAINKQISIEENRRERQNIKENLNAYESDDGDISSTEEDQTIGIIQEDLNECVSSAQRLLQIASDNHKKQTPGRFHTKNSKKLKMKRANTIDIPKPSFYDGECSSGEELGRTSTNETGNENDQMRTRASSGDRKFTHYLPFEPKTESDMKFLAFLQQTKNDNHKTVSYNPSARGGKPWSNRFTNIKTAFEQSPTKDKNSVLPKKSTTPVNQQWPLTSSNDVPHLRLAVQNRSPQPLHTKHSWKEQDEGNGIVYGSLTVSKQPTKIINQFSHAPKSAFKPIEKKPLTPSFHKGFPGTVKQLATNTFSGKNVPTKPIVKHYPNIQDKVFNSHGFTIDEYESHSKQNKIKEHNNINQDINKFVQTKSTNVTSSKKQDEFFEKYSPVQISEKDLHNTNMRKQINNLGHFNNRNEIEDVSKEYYSDSRTEVDLEKSRQCFANNNDSTFRKCGISNQTQYKPNCLSNDNVNEHSPPKQYIYSPPIMEYNYKNPTHFTITSNNQENINKYMSQSPQHYSNKSSDKVTDILHDKRELQSFPTNIKTLNSPNMNDNHLHKPDDSYDMNFKTSAYQYQSLHNTHSSNSSPKCIPSLTHSLSQDSENSPTLIPNLINFPDDRCQKELGLLNKSSPTFVKHSKSPYFNDDSNNSSFVPSPLTWNKDYDEETEGRSSSDGLELQTAVSKVMGLAQCQQAITVSNRTKHRYNDDLYEKDFDAAKKLGSELRLSVASKSKSVSPFFSEKGYNETSFKTSNECPHTPKKLDSEQQFQDVMISPYEINDRKPNSGNHIFTKFPSIVTKNEYNKEVKNEGQFQVLTKDMNKIKKISSKKESNKCSEKYTKEALVEQIPTYDSSIKKNQSDIIRDSINLSPSFPSVLQKSESWHQLAKEHITPVKQQPPKSPRLPRAKSSHALAFPKQFEASLTPDLLSEKQSKIDQYLKQTSSKKQSQTKKQIIKVKQKTTVRLDDDLENVDEAFESIFLEASKKVNK</sequence>
<organism evidence="4">
    <name type="scientific">Clastoptera arizonana</name>
    <name type="common">Arizona spittle bug</name>
    <dbReference type="NCBI Taxonomy" id="38151"/>
    <lineage>
        <taxon>Eukaryota</taxon>
        <taxon>Metazoa</taxon>
        <taxon>Ecdysozoa</taxon>
        <taxon>Arthropoda</taxon>
        <taxon>Hexapoda</taxon>
        <taxon>Insecta</taxon>
        <taxon>Pterygota</taxon>
        <taxon>Neoptera</taxon>
        <taxon>Paraneoptera</taxon>
        <taxon>Hemiptera</taxon>
        <taxon>Auchenorrhyncha</taxon>
        <taxon>Cercopoidea</taxon>
        <taxon>Clastopteridae</taxon>
        <taxon>Clastoptera</taxon>
    </lineage>
</organism>
<dbReference type="EMBL" id="GEDC01018216">
    <property type="protein sequence ID" value="JAS19082.1"/>
    <property type="molecule type" value="Transcribed_RNA"/>
</dbReference>
<protein>
    <recommendedName>
        <fullName evidence="2">Smoothelin domain-containing protein</fullName>
    </recommendedName>
</protein>
<feature type="domain" description="Smoothelin" evidence="2">
    <location>
        <begin position="16"/>
        <end position="53"/>
    </location>
</feature>
<feature type="compositionally biased region" description="Polar residues" evidence="1">
    <location>
        <begin position="542"/>
        <end position="555"/>
    </location>
</feature>
<evidence type="ECO:0000313" key="5">
    <source>
        <dbReference type="EMBL" id="JAS28582.1"/>
    </source>
</evidence>
<dbReference type="Pfam" id="PF12510">
    <property type="entry name" value="Smoothelin"/>
    <property type="match status" value="1"/>
</dbReference>
<feature type="region of interest" description="Disordered" evidence="1">
    <location>
        <begin position="909"/>
        <end position="935"/>
    </location>
</feature>
<evidence type="ECO:0000259" key="2">
    <source>
        <dbReference type="Pfam" id="PF12510"/>
    </source>
</evidence>
<name>A0A1B6D056_9HEMI</name>